<evidence type="ECO:0000313" key="1">
    <source>
        <dbReference type="EMBL" id="TYS14258.1"/>
    </source>
</evidence>
<dbReference type="OrthoDB" id="2879638at2"/>
<accession>A0A5D4NL89</accession>
<evidence type="ECO:0000313" key="2">
    <source>
        <dbReference type="Proteomes" id="UP000322267"/>
    </source>
</evidence>
<dbReference type="AlphaFoldDB" id="A0A5D4NL89"/>
<protein>
    <submittedName>
        <fullName evidence="1">Uncharacterized protein</fullName>
    </submittedName>
</protein>
<name>A0A5D4NL89_9BACI</name>
<gene>
    <name evidence="1" type="ORF">FZC78_19065</name>
</gene>
<comment type="caution">
    <text evidence="1">The sequence shown here is derived from an EMBL/GenBank/DDBJ whole genome shotgun (WGS) entry which is preliminary data.</text>
</comment>
<sequence>MIEGKGLGNKKVNRVNISLTNKMSAKLNRLSNACNMKPTTLACLLVEKCLNDPELVFQLQQEHGVYSAYKIVPVKDFNTGELQYILNEG</sequence>
<dbReference type="Proteomes" id="UP000322267">
    <property type="component" value="Unassembled WGS sequence"/>
</dbReference>
<reference evidence="1 2" key="1">
    <citation type="submission" date="2019-08" db="EMBL/GenBank/DDBJ databases">
        <title>Bacillus genomes from the desert of Cuatro Cienegas, Coahuila.</title>
        <authorList>
            <person name="Olmedo-Alvarez G."/>
        </authorList>
    </citation>
    <scope>NUCLEOTIDE SEQUENCE [LARGE SCALE GENOMIC DNA]</scope>
    <source>
        <strain evidence="1 2">CH34_1T</strain>
    </source>
</reference>
<dbReference type="RefSeq" id="WP_148941672.1">
    <property type="nucleotide sequence ID" value="NZ_VTEI01000014.1"/>
</dbReference>
<organism evidence="1 2">
    <name type="scientific">Rossellomorea vietnamensis</name>
    <dbReference type="NCBI Taxonomy" id="218284"/>
    <lineage>
        <taxon>Bacteria</taxon>
        <taxon>Bacillati</taxon>
        <taxon>Bacillota</taxon>
        <taxon>Bacilli</taxon>
        <taxon>Bacillales</taxon>
        <taxon>Bacillaceae</taxon>
        <taxon>Rossellomorea</taxon>
    </lineage>
</organism>
<dbReference type="EMBL" id="VTEI01000014">
    <property type="protein sequence ID" value="TYS14258.1"/>
    <property type="molecule type" value="Genomic_DNA"/>
</dbReference>
<proteinExistence type="predicted"/>